<dbReference type="SUPFAM" id="SSF53335">
    <property type="entry name" value="S-adenosyl-L-methionine-dependent methyltransferases"/>
    <property type="match status" value="1"/>
</dbReference>
<dbReference type="GO" id="GO:0009307">
    <property type="term" value="P:DNA restriction-modification system"/>
    <property type="evidence" value="ECO:0007669"/>
    <property type="project" value="UniProtKB-KW"/>
</dbReference>
<keyword evidence="9" id="KW-1133">Transmembrane helix</keyword>
<dbReference type="Gene3D" id="3.90.120.10">
    <property type="entry name" value="DNA Methylase, subunit A, domain 2"/>
    <property type="match status" value="1"/>
</dbReference>
<evidence type="ECO:0000256" key="2">
    <source>
        <dbReference type="ARBA" id="ARBA00022679"/>
    </source>
</evidence>
<dbReference type="PROSITE" id="PS00095">
    <property type="entry name" value="C5_MTASE_2"/>
    <property type="match status" value="1"/>
</dbReference>
<dbReference type="InterPro" id="IPR031303">
    <property type="entry name" value="C5_meth_CS"/>
</dbReference>
<dbReference type="PRINTS" id="PR00105">
    <property type="entry name" value="C5METTRFRASE"/>
</dbReference>
<dbReference type="GO" id="GO:0003677">
    <property type="term" value="F:DNA binding"/>
    <property type="evidence" value="ECO:0007669"/>
    <property type="project" value="TreeGrafter"/>
</dbReference>
<dbReference type="PATRIC" id="fig|251703.9.peg.2493"/>
<evidence type="ECO:0000256" key="1">
    <source>
        <dbReference type="ARBA" id="ARBA00022603"/>
    </source>
</evidence>
<keyword evidence="2 6" id="KW-0808">Transferase</keyword>
<dbReference type="CDD" id="cd00315">
    <property type="entry name" value="Cyt_C5_DNA_methylase"/>
    <property type="match status" value="1"/>
</dbReference>
<gene>
    <name evidence="10" type="ORF">ALO40_200221</name>
</gene>
<accession>A0A0Q0D141</accession>
<dbReference type="InterPro" id="IPR029063">
    <property type="entry name" value="SAM-dependent_MTases_sf"/>
</dbReference>
<evidence type="ECO:0000256" key="8">
    <source>
        <dbReference type="RuleBase" id="RU000417"/>
    </source>
</evidence>
<dbReference type="PROSITE" id="PS00094">
    <property type="entry name" value="C5_MTASE_1"/>
    <property type="match status" value="1"/>
</dbReference>
<reference evidence="10 11" key="1">
    <citation type="submission" date="2015-09" db="EMBL/GenBank/DDBJ databases">
        <title>Genome announcement of multiple Pseudomonas syringae strains.</title>
        <authorList>
            <person name="Thakur S."/>
            <person name="Wang P.W."/>
            <person name="Gong Y."/>
            <person name="Weir B.S."/>
            <person name="Guttman D.S."/>
        </authorList>
    </citation>
    <scope>NUCLEOTIDE SEQUENCE [LARGE SCALE GENOMIC DNA]</scope>
    <source>
        <strain evidence="10 11">ICMP3963</strain>
    </source>
</reference>
<dbReference type="GO" id="GO:0044027">
    <property type="term" value="P:negative regulation of gene expression via chromosomal CpG island methylation"/>
    <property type="evidence" value="ECO:0007669"/>
    <property type="project" value="TreeGrafter"/>
</dbReference>
<keyword evidence="9" id="KW-0472">Membrane</keyword>
<dbReference type="PANTHER" id="PTHR10629:SF52">
    <property type="entry name" value="DNA (CYTOSINE-5)-METHYLTRANSFERASE 1"/>
    <property type="match status" value="1"/>
</dbReference>
<comment type="similarity">
    <text evidence="6 7">Belongs to the class I-like SAM-binding methyltransferase superfamily. C5-methyltransferase family.</text>
</comment>
<name>A0A0Q0D141_9PSED</name>
<dbReference type="PANTHER" id="PTHR10629">
    <property type="entry name" value="CYTOSINE-SPECIFIC METHYLTRANSFERASE"/>
    <property type="match status" value="1"/>
</dbReference>
<dbReference type="PROSITE" id="PS51679">
    <property type="entry name" value="SAM_MT_C5"/>
    <property type="match status" value="1"/>
</dbReference>
<dbReference type="EMBL" id="LJRR01000374">
    <property type="protein sequence ID" value="KPZ11110.1"/>
    <property type="molecule type" value="Genomic_DNA"/>
</dbReference>
<keyword evidence="1 6" id="KW-0489">Methyltransferase</keyword>
<evidence type="ECO:0000256" key="4">
    <source>
        <dbReference type="ARBA" id="ARBA00022747"/>
    </source>
</evidence>
<keyword evidence="9" id="KW-0812">Transmembrane</keyword>
<dbReference type="Pfam" id="PF00145">
    <property type="entry name" value="DNA_methylase"/>
    <property type="match status" value="1"/>
</dbReference>
<dbReference type="GO" id="GO:0032259">
    <property type="term" value="P:methylation"/>
    <property type="evidence" value="ECO:0007669"/>
    <property type="project" value="UniProtKB-KW"/>
</dbReference>
<dbReference type="NCBIfam" id="TIGR00675">
    <property type="entry name" value="dcm"/>
    <property type="match status" value="1"/>
</dbReference>
<sequence length="361" mass="39718">MVSTCGHRVFRPGLIAFNPVYENRYLWYFFVIIVCISSILGVSMSRFTSLEMCAGAGGQALGLEMAGFGHEALVEIEPPACATLRLNRPEWNVKEEDLRQFNGSPFFGVDLVAGGVPCPPFSKAGLQLGADDERDLFPEAIRLVDEIRPKAVMLENVRGLMDAIFSDYRNKVEKQLKSLGYVAGWRLLNASDYGVSQLRPRVVFVGVQKKYADKFHWPEPGLVQPPTVGQLLHDLMAVDGWKGADRWREIADSIAPTLVGGSKKHGGPDLGPTRAKKAWATLGVCGHGLADIPPASDFVGMPRLTTRMAARVQGFPDDWKFHGKKTATYRQIGNAFPPPVAKAVAERIFEALSIRRLIQVA</sequence>
<comment type="caution">
    <text evidence="10">The sequence shown here is derived from an EMBL/GenBank/DDBJ whole genome shotgun (WGS) entry which is preliminary data.</text>
</comment>
<evidence type="ECO:0000313" key="10">
    <source>
        <dbReference type="EMBL" id="KPZ11110.1"/>
    </source>
</evidence>
<dbReference type="Gene3D" id="3.40.50.150">
    <property type="entry name" value="Vaccinia Virus protein VP39"/>
    <property type="match status" value="1"/>
</dbReference>
<keyword evidence="4" id="KW-0680">Restriction system</keyword>
<dbReference type="InterPro" id="IPR050390">
    <property type="entry name" value="C5-Methyltransferase"/>
</dbReference>
<dbReference type="Proteomes" id="UP000050317">
    <property type="component" value="Unassembled WGS sequence"/>
</dbReference>
<evidence type="ECO:0000313" key="11">
    <source>
        <dbReference type="Proteomes" id="UP000050317"/>
    </source>
</evidence>
<dbReference type="InterPro" id="IPR018117">
    <property type="entry name" value="C5_DNA_meth_AS"/>
</dbReference>
<evidence type="ECO:0000256" key="6">
    <source>
        <dbReference type="PROSITE-ProRule" id="PRU01016"/>
    </source>
</evidence>
<dbReference type="GO" id="GO:0003886">
    <property type="term" value="F:DNA (cytosine-5-)-methyltransferase activity"/>
    <property type="evidence" value="ECO:0007669"/>
    <property type="project" value="UniProtKB-EC"/>
</dbReference>
<protein>
    <recommendedName>
        <fullName evidence="8">Cytosine-specific methyltransferase</fullName>
        <ecNumber evidence="8">2.1.1.37</ecNumber>
    </recommendedName>
</protein>
<feature type="transmembrane region" description="Helical" evidence="9">
    <location>
        <begin position="25"/>
        <end position="42"/>
    </location>
</feature>
<dbReference type="InterPro" id="IPR001525">
    <property type="entry name" value="C5_MeTfrase"/>
</dbReference>
<dbReference type="AlphaFoldDB" id="A0A0Q0D141"/>
<organism evidence="10 11">
    <name type="scientific">Pseudomonas syringae pv. viburni</name>
    <dbReference type="NCBI Taxonomy" id="251703"/>
    <lineage>
        <taxon>Bacteria</taxon>
        <taxon>Pseudomonadati</taxon>
        <taxon>Pseudomonadota</taxon>
        <taxon>Gammaproteobacteria</taxon>
        <taxon>Pseudomonadales</taxon>
        <taxon>Pseudomonadaceae</taxon>
        <taxon>Pseudomonas</taxon>
    </lineage>
</organism>
<feature type="active site" evidence="6">
    <location>
        <position position="118"/>
    </location>
</feature>
<proteinExistence type="inferred from homology"/>
<evidence type="ECO:0000256" key="7">
    <source>
        <dbReference type="RuleBase" id="RU000416"/>
    </source>
</evidence>
<evidence type="ECO:0000256" key="3">
    <source>
        <dbReference type="ARBA" id="ARBA00022691"/>
    </source>
</evidence>
<evidence type="ECO:0000256" key="5">
    <source>
        <dbReference type="ARBA" id="ARBA00047422"/>
    </source>
</evidence>
<dbReference type="EC" id="2.1.1.37" evidence="8"/>
<comment type="catalytic activity">
    <reaction evidence="5 8">
        <text>a 2'-deoxycytidine in DNA + S-adenosyl-L-methionine = a 5-methyl-2'-deoxycytidine in DNA + S-adenosyl-L-homocysteine + H(+)</text>
        <dbReference type="Rhea" id="RHEA:13681"/>
        <dbReference type="Rhea" id="RHEA-COMP:11369"/>
        <dbReference type="Rhea" id="RHEA-COMP:11370"/>
        <dbReference type="ChEBI" id="CHEBI:15378"/>
        <dbReference type="ChEBI" id="CHEBI:57856"/>
        <dbReference type="ChEBI" id="CHEBI:59789"/>
        <dbReference type="ChEBI" id="CHEBI:85452"/>
        <dbReference type="ChEBI" id="CHEBI:85454"/>
        <dbReference type="EC" id="2.1.1.37"/>
    </reaction>
</comment>
<keyword evidence="3 6" id="KW-0949">S-adenosyl-L-methionine</keyword>
<evidence type="ECO:0000256" key="9">
    <source>
        <dbReference type="SAM" id="Phobius"/>
    </source>
</evidence>